<keyword evidence="3" id="KW-1185">Reference proteome</keyword>
<gene>
    <name evidence="2" type="ORF">AWRI4233_LOCUS3364</name>
</gene>
<name>A0A9N8JU03_9PEZI</name>
<accession>A0A9N8JU03</accession>
<dbReference type="Proteomes" id="UP000714618">
    <property type="component" value="Unassembled WGS sequence"/>
</dbReference>
<protein>
    <submittedName>
        <fullName evidence="2">Uncharacterized protein</fullName>
    </submittedName>
</protein>
<feature type="region of interest" description="Disordered" evidence="1">
    <location>
        <begin position="1"/>
        <end position="24"/>
    </location>
</feature>
<evidence type="ECO:0000313" key="3">
    <source>
        <dbReference type="Proteomes" id="UP000714618"/>
    </source>
</evidence>
<dbReference type="AlphaFoldDB" id="A0A9N8JU03"/>
<sequence length="70" mass="7564">MAEKEIRPVSSPLSAEQQSKEAAHLDEEIEVIEQEEHTIQSPGEAPLQPALSRARTIALVATLTGAAFLK</sequence>
<dbReference type="EMBL" id="CAIJEO010000004">
    <property type="protein sequence ID" value="CAD0091545.1"/>
    <property type="molecule type" value="Genomic_DNA"/>
</dbReference>
<evidence type="ECO:0000313" key="2">
    <source>
        <dbReference type="EMBL" id="CAD0091545.1"/>
    </source>
</evidence>
<comment type="caution">
    <text evidence="2">The sequence shown here is derived from an EMBL/GenBank/DDBJ whole genome shotgun (WGS) entry which is preliminary data.</text>
</comment>
<proteinExistence type="predicted"/>
<organism evidence="2 3">
    <name type="scientific">Aureobasidium mustum</name>
    <dbReference type="NCBI Taxonomy" id="2773714"/>
    <lineage>
        <taxon>Eukaryota</taxon>
        <taxon>Fungi</taxon>
        <taxon>Dikarya</taxon>
        <taxon>Ascomycota</taxon>
        <taxon>Pezizomycotina</taxon>
        <taxon>Dothideomycetes</taxon>
        <taxon>Dothideomycetidae</taxon>
        <taxon>Dothideales</taxon>
        <taxon>Saccotheciaceae</taxon>
        <taxon>Aureobasidium</taxon>
    </lineage>
</organism>
<evidence type="ECO:0000256" key="1">
    <source>
        <dbReference type="SAM" id="MobiDB-lite"/>
    </source>
</evidence>
<reference evidence="2" key="1">
    <citation type="submission" date="2020-06" db="EMBL/GenBank/DDBJ databases">
        <authorList>
            <person name="Onetto C."/>
        </authorList>
    </citation>
    <scope>NUCLEOTIDE SEQUENCE</scope>
</reference>